<name>A0A7S7NTR1_PALFE</name>
<evidence type="ECO:0000256" key="7">
    <source>
        <dbReference type="SAM" id="MobiDB-lite"/>
    </source>
</evidence>
<evidence type="ECO:0000256" key="1">
    <source>
        <dbReference type="ARBA" id="ARBA00001933"/>
    </source>
</evidence>
<comment type="similarity">
    <text evidence="2 6">Belongs to the class-I pyridoxal-phosphate-dependent aminotransferase family.</text>
</comment>
<evidence type="ECO:0000313" key="9">
    <source>
        <dbReference type="EMBL" id="QOY89658.1"/>
    </source>
</evidence>
<dbReference type="PANTHER" id="PTHR43807:SF20">
    <property type="entry name" value="FI04487P"/>
    <property type="match status" value="1"/>
</dbReference>
<dbReference type="PROSITE" id="PS00105">
    <property type="entry name" value="AA_TRANSFER_CLASS_1"/>
    <property type="match status" value="1"/>
</dbReference>
<dbReference type="InterPro" id="IPR004838">
    <property type="entry name" value="NHTrfase_class1_PyrdxlP-BS"/>
</dbReference>
<feature type="compositionally biased region" description="Polar residues" evidence="7">
    <location>
        <begin position="32"/>
        <end position="52"/>
    </location>
</feature>
<dbReference type="GO" id="GO:0030170">
    <property type="term" value="F:pyridoxal phosphate binding"/>
    <property type="evidence" value="ECO:0007669"/>
    <property type="project" value="InterPro"/>
</dbReference>
<proteinExistence type="inferred from homology"/>
<reference evidence="9 10" key="1">
    <citation type="submission" date="2020-10" db="EMBL/GenBank/DDBJ databases">
        <title>Complete genome sequence of Paludibaculum fermentans P105T, a facultatively anaerobic acidobacterium capable of dissimilatory Fe(III) reduction.</title>
        <authorList>
            <person name="Dedysh S.N."/>
            <person name="Beletsky A.V."/>
            <person name="Kulichevskaya I.S."/>
            <person name="Mardanov A.V."/>
            <person name="Ravin N.V."/>
        </authorList>
    </citation>
    <scope>NUCLEOTIDE SEQUENCE [LARGE SCALE GENOMIC DNA]</scope>
    <source>
        <strain evidence="9 10">P105</strain>
    </source>
</reference>
<keyword evidence="5" id="KW-0663">Pyridoxal phosphate</keyword>
<protein>
    <recommendedName>
        <fullName evidence="6">Aminotransferase</fullName>
        <ecNumber evidence="6">2.6.1.-</ecNumber>
    </recommendedName>
</protein>
<dbReference type="InterPro" id="IPR051326">
    <property type="entry name" value="Kynurenine-oxoglutarate_AT"/>
</dbReference>
<sequence>MRGPRACPSGALGGTSANPANSWRLSRLRRPANTSRSSCATRRCTAGSTPTNRIPSSPSRPRRRPPSLPPRRPGRPPKHQSKRRPGSRNTPTPKKVSRVPLEPTTERFRAHRVEHFTESVIREMTRLALRHSAVNLAQGFPDFPAPAELKEAATRAIEEDFNQYAVTWGAKPLRDAIAAKYLRHYALELDPETEITVVCGSTEGMIASLLATTNPDDEIVIFEPYYENYGPDADLCSAKRRYVTLHAPDWTFDPDELRAAFNSKTKAIIVNTPNNPTGKVFTRTELELIAELCQEHDALCITDEIYEHILYDGAVHVPVLTLPGMRDRTILVNSMSKTFSVTGWRVGWVLAAPHLTTSIRKVHDFLTVGAATPLQQAGAFALSLPDKYFIDLAVHYAERRDYLMGLLRVAGLAPYRPAGAYYIMSDIKSIGYSDDVLLSRHLVETVGVACVPGGSFFSRQGLGSHLIRFCFCKKYETLEEAGRRLQRAFRGAAD</sequence>
<evidence type="ECO:0000256" key="6">
    <source>
        <dbReference type="RuleBase" id="RU000481"/>
    </source>
</evidence>
<feature type="domain" description="Aminotransferase class I/classII large" evidence="8">
    <location>
        <begin position="134"/>
        <end position="484"/>
    </location>
</feature>
<keyword evidence="4 6" id="KW-0808">Transferase</keyword>
<evidence type="ECO:0000256" key="4">
    <source>
        <dbReference type="ARBA" id="ARBA00022679"/>
    </source>
</evidence>
<gene>
    <name evidence="9" type="ORF">IRI77_06810</name>
</gene>
<dbReference type="EMBL" id="CP063849">
    <property type="protein sequence ID" value="QOY89658.1"/>
    <property type="molecule type" value="Genomic_DNA"/>
</dbReference>
<dbReference type="Pfam" id="PF00155">
    <property type="entry name" value="Aminotran_1_2"/>
    <property type="match status" value="1"/>
</dbReference>
<dbReference type="AlphaFoldDB" id="A0A7S7NTR1"/>
<evidence type="ECO:0000256" key="3">
    <source>
        <dbReference type="ARBA" id="ARBA00022576"/>
    </source>
</evidence>
<dbReference type="SUPFAM" id="SSF53383">
    <property type="entry name" value="PLP-dependent transferases"/>
    <property type="match status" value="1"/>
</dbReference>
<dbReference type="CDD" id="cd00609">
    <property type="entry name" value="AAT_like"/>
    <property type="match status" value="1"/>
</dbReference>
<evidence type="ECO:0000259" key="8">
    <source>
        <dbReference type="Pfam" id="PF00155"/>
    </source>
</evidence>
<evidence type="ECO:0000256" key="5">
    <source>
        <dbReference type="ARBA" id="ARBA00022898"/>
    </source>
</evidence>
<accession>A0A7S7NTR1</accession>
<keyword evidence="3 6" id="KW-0032">Aminotransferase</keyword>
<evidence type="ECO:0000256" key="2">
    <source>
        <dbReference type="ARBA" id="ARBA00007441"/>
    </source>
</evidence>
<feature type="compositionally biased region" description="Basic residues" evidence="7">
    <location>
        <begin position="72"/>
        <end position="86"/>
    </location>
</feature>
<dbReference type="Proteomes" id="UP000593892">
    <property type="component" value="Chromosome"/>
</dbReference>
<keyword evidence="10" id="KW-1185">Reference proteome</keyword>
<dbReference type="Gene3D" id="3.90.1150.10">
    <property type="entry name" value="Aspartate Aminotransferase, domain 1"/>
    <property type="match status" value="1"/>
</dbReference>
<dbReference type="InterPro" id="IPR015424">
    <property type="entry name" value="PyrdxlP-dep_Trfase"/>
</dbReference>
<feature type="region of interest" description="Disordered" evidence="7">
    <location>
        <begin position="1"/>
        <end position="105"/>
    </location>
</feature>
<dbReference type="PANTHER" id="PTHR43807">
    <property type="entry name" value="FI04487P"/>
    <property type="match status" value="1"/>
</dbReference>
<dbReference type="GO" id="GO:0016212">
    <property type="term" value="F:kynurenine-oxoglutarate transaminase activity"/>
    <property type="evidence" value="ECO:0007669"/>
    <property type="project" value="TreeGrafter"/>
</dbReference>
<dbReference type="GO" id="GO:0005737">
    <property type="term" value="C:cytoplasm"/>
    <property type="evidence" value="ECO:0007669"/>
    <property type="project" value="TreeGrafter"/>
</dbReference>
<dbReference type="FunFam" id="3.40.640.10:FF:000024">
    <property type="entry name" value="Kynurenine--oxoglutarate transaminase 3"/>
    <property type="match status" value="1"/>
</dbReference>
<feature type="compositionally biased region" description="Polar residues" evidence="7">
    <location>
        <begin position="15"/>
        <end position="24"/>
    </location>
</feature>
<organism evidence="9 10">
    <name type="scientific">Paludibaculum fermentans</name>
    <dbReference type="NCBI Taxonomy" id="1473598"/>
    <lineage>
        <taxon>Bacteria</taxon>
        <taxon>Pseudomonadati</taxon>
        <taxon>Acidobacteriota</taxon>
        <taxon>Terriglobia</taxon>
        <taxon>Bryobacterales</taxon>
        <taxon>Bryobacteraceae</taxon>
        <taxon>Paludibaculum</taxon>
    </lineage>
</organism>
<evidence type="ECO:0000313" key="10">
    <source>
        <dbReference type="Proteomes" id="UP000593892"/>
    </source>
</evidence>
<dbReference type="InterPro" id="IPR004839">
    <property type="entry name" value="Aminotransferase_I/II_large"/>
</dbReference>
<comment type="cofactor">
    <cofactor evidence="1 6">
        <name>pyridoxal 5'-phosphate</name>
        <dbReference type="ChEBI" id="CHEBI:597326"/>
    </cofactor>
</comment>
<dbReference type="InterPro" id="IPR015422">
    <property type="entry name" value="PyrdxlP-dep_Trfase_small"/>
</dbReference>
<dbReference type="KEGG" id="pfer:IRI77_06810"/>
<dbReference type="Gene3D" id="3.40.640.10">
    <property type="entry name" value="Type I PLP-dependent aspartate aminotransferase-like (Major domain)"/>
    <property type="match status" value="1"/>
</dbReference>
<dbReference type="InterPro" id="IPR015421">
    <property type="entry name" value="PyrdxlP-dep_Trfase_major"/>
</dbReference>
<dbReference type="EC" id="2.6.1.-" evidence="6"/>